<comment type="caution">
    <text evidence="2">The sequence shown here is derived from an EMBL/GenBank/DDBJ whole genome shotgun (WGS) entry which is preliminary data.</text>
</comment>
<accession>A0ABU9LTM3</accession>
<gene>
    <name evidence="2" type="ORF">AAFH49_05890</name>
</gene>
<protein>
    <submittedName>
        <fullName evidence="2">DUF983 domain-containing protein</fullName>
    </submittedName>
</protein>
<reference evidence="2 3" key="1">
    <citation type="journal article" date="2018" name="Arch. Microbiol.">
        <title>Hymenobacter segetis sp. nov., isolated from soil.</title>
        <authorList>
            <person name="Ten L.N."/>
            <person name="Lim S.J."/>
            <person name="Kim B.O."/>
            <person name="Kang I.K."/>
            <person name="Jung H.Y."/>
        </authorList>
    </citation>
    <scope>NUCLEOTIDE SEQUENCE [LARGE SCALE GENOMIC DNA]</scope>
    <source>
        <strain evidence="2 3">S7-3-11</strain>
    </source>
</reference>
<evidence type="ECO:0000313" key="2">
    <source>
        <dbReference type="EMBL" id="MEL5993731.1"/>
    </source>
</evidence>
<dbReference type="Proteomes" id="UP001479606">
    <property type="component" value="Unassembled WGS sequence"/>
</dbReference>
<dbReference type="EMBL" id="JBCEVZ010000009">
    <property type="protein sequence ID" value="MEL5993731.1"/>
    <property type="molecule type" value="Genomic_DNA"/>
</dbReference>
<feature type="transmembrane region" description="Helical" evidence="1">
    <location>
        <begin position="68"/>
        <end position="89"/>
    </location>
</feature>
<dbReference type="Pfam" id="PF06170">
    <property type="entry name" value="DUF983"/>
    <property type="match status" value="1"/>
</dbReference>
<dbReference type="RefSeq" id="WP_342296576.1">
    <property type="nucleotide sequence ID" value="NZ_JBCEVZ010000009.1"/>
</dbReference>
<proteinExistence type="predicted"/>
<keyword evidence="3" id="KW-1185">Reference proteome</keyword>
<evidence type="ECO:0000313" key="3">
    <source>
        <dbReference type="Proteomes" id="UP001479606"/>
    </source>
</evidence>
<sequence length="144" mass="16151">MAEPVNTPEFVDSTALALATLRCPRCHQGKLFTHSALNITKFAQMPEQCPVCGQTFEPEPGFYFGSMYITFGFNVATFLVLGLLTYYLLGNPDTWVYVAIITGATVLLTPLILRYSRALMLYLFGGAQYNPDWKRHRRIGASED</sequence>
<keyword evidence="1" id="KW-0812">Transmembrane</keyword>
<dbReference type="InterPro" id="IPR009325">
    <property type="entry name" value="DUF983"/>
</dbReference>
<name>A0ABU9LTM3_9BACT</name>
<keyword evidence="1" id="KW-1133">Transmembrane helix</keyword>
<organism evidence="2 3">
    <name type="scientific">Hymenobacter segetis</name>
    <dbReference type="NCBI Taxonomy" id="2025509"/>
    <lineage>
        <taxon>Bacteria</taxon>
        <taxon>Pseudomonadati</taxon>
        <taxon>Bacteroidota</taxon>
        <taxon>Cytophagia</taxon>
        <taxon>Cytophagales</taxon>
        <taxon>Hymenobacteraceae</taxon>
        <taxon>Hymenobacter</taxon>
    </lineage>
</organism>
<keyword evidence="1" id="KW-0472">Membrane</keyword>
<feature type="transmembrane region" description="Helical" evidence="1">
    <location>
        <begin position="95"/>
        <end position="113"/>
    </location>
</feature>
<evidence type="ECO:0000256" key="1">
    <source>
        <dbReference type="SAM" id="Phobius"/>
    </source>
</evidence>